<evidence type="ECO:0000313" key="2">
    <source>
        <dbReference type="Proteomes" id="UP000326380"/>
    </source>
</evidence>
<keyword evidence="1" id="KW-0378">Hydrolase</keyword>
<dbReference type="Proteomes" id="UP000326380">
    <property type="component" value="Unassembled WGS sequence"/>
</dbReference>
<proteinExistence type="predicted"/>
<dbReference type="InterPro" id="IPR008969">
    <property type="entry name" value="CarboxyPept-like_regulatory"/>
</dbReference>
<protein>
    <submittedName>
        <fullName evidence="1">Carboxypeptidase-like regulatory domain-containing protein</fullName>
    </submittedName>
</protein>
<dbReference type="EMBL" id="VTWU01000003">
    <property type="protein sequence ID" value="KAA9333130.1"/>
    <property type="molecule type" value="Genomic_DNA"/>
</dbReference>
<keyword evidence="1" id="KW-0121">Carboxypeptidase</keyword>
<accession>A0A7L4ZXF8</accession>
<dbReference type="GO" id="GO:0004180">
    <property type="term" value="F:carboxypeptidase activity"/>
    <property type="evidence" value="ECO:0007669"/>
    <property type="project" value="UniProtKB-KW"/>
</dbReference>
<dbReference type="SUPFAM" id="SSF49464">
    <property type="entry name" value="Carboxypeptidase regulatory domain-like"/>
    <property type="match status" value="1"/>
</dbReference>
<keyword evidence="2" id="KW-1185">Reference proteome</keyword>
<dbReference type="Gene3D" id="2.60.40.1120">
    <property type="entry name" value="Carboxypeptidase-like, regulatory domain"/>
    <property type="match status" value="1"/>
</dbReference>
<reference evidence="1 2" key="1">
    <citation type="submission" date="2019-09" db="EMBL/GenBank/DDBJ databases">
        <title>Genome sequence of Hymenobacter sp. M3.</title>
        <authorList>
            <person name="Srinivasan S."/>
        </authorList>
    </citation>
    <scope>NUCLEOTIDE SEQUENCE [LARGE SCALE GENOMIC DNA]</scope>
    <source>
        <strain evidence="1 2">M3</strain>
    </source>
</reference>
<organism evidence="1 2">
    <name type="scientific">Hymenobacter busanensis</name>
    <dbReference type="NCBI Taxonomy" id="2607656"/>
    <lineage>
        <taxon>Bacteria</taxon>
        <taxon>Pseudomonadati</taxon>
        <taxon>Bacteroidota</taxon>
        <taxon>Cytophagia</taxon>
        <taxon>Cytophagales</taxon>
        <taxon>Hymenobacteraceae</taxon>
        <taxon>Hymenobacter</taxon>
    </lineage>
</organism>
<dbReference type="AlphaFoldDB" id="A0A7L4ZXF8"/>
<sequence>MRFLLTSALGLLLAFSHAATAQSADPTERIALAQPTATPTAAPMQTVRGQVIDEDGLPLPGATVFVKSTRQVYSTNADGYYTFNVTSNTAQVVQVSMVGYSDVEMTVRRQNANPVTLELLPGTRIKQTGRNKGKIVSIGR</sequence>
<comment type="caution">
    <text evidence="1">The sequence shown here is derived from an EMBL/GenBank/DDBJ whole genome shotgun (WGS) entry which is preliminary data.</text>
</comment>
<name>A0A7L4ZXF8_9BACT</name>
<dbReference type="Pfam" id="PF13715">
    <property type="entry name" value="CarbopepD_reg_2"/>
    <property type="match status" value="1"/>
</dbReference>
<gene>
    <name evidence="1" type="ORF">F0P96_09115</name>
</gene>
<evidence type="ECO:0000313" key="1">
    <source>
        <dbReference type="EMBL" id="KAA9333130.1"/>
    </source>
</evidence>
<dbReference type="RefSeq" id="WP_151078550.1">
    <property type="nucleotide sequence ID" value="NZ_CP047647.1"/>
</dbReference>
<keyword evidence="1" id="KW-0645">Protease</keyword>